<keyword evidence="1" id="KW-0732">Signal</keyword>
<reference evidence="3" key="1">
    <citation type="submission" date="2021-04" db="EMBL/GenBank/DDBJ databases">
        <title>Oceanospirillales bacteria with DddD are important DMSP degraders in coastal seawater.</title>
        <authorList>
            <person name="Liu J."/>
        </authorList>
    </citation>
    <scope>NUCLEOTIDE SEQUENCE</scope>
    <source>
        <strain evidence="3">D13-1</strain>
    </source>
</reference>
<feature type="chain" id="PRO_5045700583" evidence="1">
    <location>
        <begin position="33"/>
        <end position="341"/>
    </location>
</feature>
<dbReference type="RefSeq" id="WP_255852105.1">
    <property type="nucleotide sequence ID" value="NZ_CP073347.1"/>
</dbReference>
<feature type="signal peptide" evidence="1">
    <location>
        <begin position="1"/>
        <end position="32"/>
    </location>
</feature>
<dbReference type="NCBIfam" id="NF008334">
    <property type="entry name" value="PRK11119.1"/>
    <property type="match status" value="1"/>
</dbReference>
<dbReference type="Pfam" id="PF04069">
    <property type="entry name" value="OpuAC"/>
    <property type="match status" value="1"/>
</dbReference>
<dbReference type="Proteomes" id="UP001058461">
    <property type="component" value="Chromosome"/>
</dbReference>
<feature type="domain" description="ABC-type glycine betaine transport system substrate-binding" evidence="2">
    <location>
        <begin position="42"/>
        <end position="323"/>
    </location>
</feature>
<dbReference type="SUPFAM" id="SSF53850">
    <property type="entry name" value="Periplasmic binding protein-like II"/>
    <property type="match status" value="1"/>
</dbReference>
<evidence type="ECO:0000313" key="3">
    <source>
        <dbReference type="EMBL" id="UTW10097.1"/>
    </source>
</evidence>
<sequence>MRTQLDTFLTRTRTLTAAVSLGALLLTGATQADELPGKGESVTPIFPSIAEERFRGEVAIAGLKELGYEVEEPKETEYATMMMALSYGDADFSVHLWDQLHDTFYQKAGGDETMVKAGSVIPGVLQGYLIDKKTADEHGITSLDDLKKPEIAKLFDSNDDGKADLTGCNPGWGCELIIDHHLQAYGLEDTVTHNRGSYFALMADTITRYNEGKSILYYTWVPQWIAGVLVEGKDVVWLEVPRTDLPDGNNDINTSFEGKNLGFAVDKVMAVMGREFAEDHPAARAFLGQVQISAADESAQNLKMQDGEKSMDDIKRHAQEWIAAHRDQFDSWLAQARTESN</sequence>
<organism evidence="3 4">
    <name type="scientific">Marinobacterium rhizophilum</name>
    <dbReference type="NCBI Taxonomy" id="420402"/>
    <lineage>
        <taxon>Bacteria</taxon>
        <taxon>Pseudomonadati</taxon>
        <taxon>Pseudomonadota</taxon>
        <taxon>Gammaproteobacteria</taxon>
        <taxon>Oceanospirillales</taxon>
        <taxon>Oceanospirillaceae</taxon>
        <taxon>Marinobacterium</taxon>
    </lineage>
</organism>
<dbReference type="InterPro" id="IPR007210">
    <property type="entry name" value="ABC_Gly_betaine_transp_sub-bd"/>
</dbReference>
<evidence type="ECO:0000259" key="2">
    <source>
        <dbReference type="Pfam" id="PF04069"/>
    </source>
</evidence>
<dbReference type="EMBL" id="CP073347">
    <property type="protein sequence ID" value="UTW10097.1"/>
    <property type="molecule type" value="Genomic_DNA"/>
</dbReference>
<dbReference type="Gene3D" id="3.40.190.10">
    <property type="entry name" value="Periplasmic binding protein-like II"/>
    <property type="match status" value="1"/>
</dbReference>
<accession>A0ABY5HFJ2</accession>
<gene>
    <name evidence="3" type="primary">proX</name>
    <name evidence="3" type="ORF">KDW95_12300</name>
</gene>
<dbReference type="CDD" id="cd13638">
    <property type="entry name" value="PBP2_EcProx_like"/>
    <property type="match status" value="1"/>
</dbReference>
<evidence type="ECO:0000313" key="4">
    <source>
        <dbReference type="Proteomes" id="UP001058461"/>
    </source>
</evidence>
<evidence type="ECO:0000256" key="1">
    <source>
        <dbReference type="SAM" id="SignalP"/>
    </source>
</evidence>
<dbReference type="Gene3D" id="3.40.190.100">
    <property type="entry name" value="Glycine betaine-binding periplasmic protein, domain 2"/>
    <property type="match status" value="1"/>
</dbReference>
<proteinExistence type="predicted"/>
<protein>
    <submittedName>
        <fullName evidence="3">Glycine betaine/L-proline ABC transporter substrate-binding protein ProX</fullName>
    </submittedName>
</protein>
<keyword evidence="4" id="KW-1185">Reference proteome</keyword>
<name>A0ABY5HFJ2_9GAMM</name>